<dbReference type="Pfam" id="PF12937">
    <property type="entry name" value="F-box-like"/>
    <property type="match status" value="1"/>
</dbReference>
<name>A0A9P7FV17_9AGAR</name>
<reference evidence="2" key="1">
    <citation type="submission" date="2021-02" db="EMBL/GenBank/DDBJ databases">
        <authorList>
            <person name="Nieuwenhuis M."/>
            <person name="Van De Peppel L.J.J."/>
        </authorList>
    </citation>
    <scope>NUCLEOTIDE SEQUENCE</scope>
    <source>
        <strain evidence="2">D49</strain>
    </source>
</reference>
<dbReference type="Gene3D" id="1.20.1280.50">
    <property type="match status" value="1"/>
</dbReference>
<protein>
    <recommendedName>
        <fullName evidence="1">F-box domain-containing protein</fullName>
    </recommendedName>
</protein>
<proteinExistence type="predicted"/>
<organism evidence="2 3">
    <name type="scientific">Sphagnurus paluster</name>
    <dbReference type="NCBI Taxonomy" id="117069"/>
    <lineage>
        <taxon>Eukaryota</taxon>
        <taxon>Fungi</taxon>
        <taxon>Dikarya</taxon>
        <taxon>Basidiomycota</taxon>
        <taxon>Agaricomycotina</taxon>
        <taxon>Agaricomycetes</taxon>
        <taxon>Agaricomycetidae</taxon>
        <taxon>Agaricales</taxon>
        <taxon>Tricholomatineae</taxon>
        <taxon>Lyophyllaceae</taxon>
        <taxon>Sphagnurus</taxon>
    </lineage>
</organism>
<dbReference type="EMBL" id="JABCKI010005817">
    <property type="protein sequence ID" value="KAG5637594.1"/>
    <property type="molecule type" value="Genomic_DNA"/>
</dbReference>
<dbReference type="Proteomes" id="UP000717328">
    <property type="component" value="Unassembled WGS sequence"/>
</dbReference>
<dbReference type="InterPro" id="IPR036047">
    <property type="entry name" value="F-box-like_dom_sf"/>
</dbReference>
<sequence>MDYSDRMMNTTLVEAGLVSTTKCSIEDLPQEILCEIFGLVHKTAGSSLNLSHVCAYWRHITIQLPRLWTTVRITQHDHTVLEDILRRSQGRPLAIYIYLADQCPENSTLGLWRSLILLAAEMKRCYRLIISAGRGLYKMMRSTFPPNLTAPKLKYLQLQCQGFQKEECLFPSITFHPAVLKHVALDGVGLQSADLSGVKTMVLKQLRASWLPDCFGSGPDNALETLILSNTSLPGHKAILTPRLRHVTLDRQTPFEFLGAVWSAPKLESMTLSRMSVGHWQDLQFCLTLLPYRLTPLICLTLEDWDTERIFHNPREVEALIQATPGLGCLHLMGKKTRHERILEVHDSCGGWPSLQDVYVEGVRQDVRADTGDFWAYEKARIQNRVGEDDDGEIEQDEF</sequence>
<feature type="domain" description="F-box" evidence="1">
    <location>
        <begin position="25"/>
        <end position="73"/>
    </location>
</feature>
<dbReference type="InterPro" id="IPR001810">
    <property type="entry name" value="F-box_dom"/>
</dbReference>
<dbReference type="OrthoDB" id="3365698at2759"/>
<dbReference type="SUPFAM" id="SSF52047">
    <property type="entry name" value="RNI-like"/>
    <property type="match status" value="1"/>
</dbReference>
<evidence type="ECO:0000313" key="3">
    <source>
        <dbReference type="Proteomes" id="UP000717328"/>
    </source>
</evidence>
<gene>
    <name evidence="2" type="ORF">H0H81_003985</name>
</gene>
<dbReference type="SUPFAM" id="SSF81383">
    <property type="entry name" value="F-box domain"/>
    <property type="match status" value="1"/>
</dbReference>
<accession>A0A9P7FV17</accession>
<keyword evidence="3" id="KW-1185">Reference proteome</keyword>
<comment type="caution">
    <text evidence="2">The sequence shown here is derived from an EMBL/GenBank/DDBJ whole genome shotgun (WGS) entry which is preliminary data.</text>
</comment>
<evidence type="ECO:0000313" key="2">
    <source>
        <dbReference type="EMBL" id="KAG5637594.1"/>
    </source>
</evidence>
<reference evidence="2" key="2">
    <citation type="submission" date="2021-10" db="EMBL/GenBank/DDBJ databases">
        <title>Phylogenomics reveals ancestral predisposition of the termite-cultivated fungus Termitomyces towards a domesticated lifestyle.</title>
        <authorList>
            <person name="Auxier B."/>
            <person name="Grum-Grzhimaylo A."/>
            <person name="Cardenas M.E."/>
            <person name="Lodge J.D."/>
            <person name="Laessoe T."/>
            <person name="Pedersen O."/>
            <person name="Smith M.E."/>
            <person name="Kuyper T.W."/>
            <person name="Franco-Molano E.A."/>
            <person name="Baroni T.J."/>
            <person name="Aanen D.K."/>
        </authorList>
    </citation>
    <scope>NUCLEOTIDE SEQUENCE</scope>
    <source>
        <strain evidence="2">D49</strain>
    </source>
</reference>
<evidence type="ECO:0000259" key="1">
    <source>
        <dbReference type="Pfam" id="PF12937"/>
    </source>
</evidence>
<dbReference type="AlphaFoldDB" id="A0A9P7FV17"/>